<evidence type="ECO:0000313" key="5">
    <source>
        <dbReference type="EMBL" id="WWP18168.1"/>
    </source>
</evidence>
<dbReference type="InterPro" id="IPR050807">
    <property type="entry name" value="TransReg_Diox_bact_type"/>
</dbReference>
<dbReference type="CDD" id="cd00093">
    <property type="entry name" value="HTH_XRE"/>
    <property type="match status" value="1"/>
</dbReference>
<dbReference type="InterPro" id="IPR010982">
    <property type="entry name" value="Lambda_DNA-bd_dom_sf"/>
</dbReference>
<name>A0ABD8AKQ1_PAEAM</name>
<dbReference type="EMBL" id="CP145892">
    <property type="protein sequence ID" value="WWP18168.1"/>
    <property type="molecule type" value="Genomic_DNA"/>
</dbReference>
<evidence type="ECO:0000256" key="1">
    <source>
        <dbReference type="ARBA" id="ARBA00023015"/>
    </source>
</evidence>
<feature type="domain" description="HTH cro/C1-type" evidence="4">
    <location>
        <begin position="12"/>
        <end position="66"/>
    </location>
</feature>
<accession>A0ABD8AKQ1</accession>
<dbReference type="PROSITE" id="PS50943">
    <property type="entry name" value="HTH_CROC1"/>
    <property type="match status" value="1"/>
</dbReference>
<organism evidence="5 6">
    <name type="scientific">Paenibacillus amylolyticus</name>
    <dbReference type="NCBI Taxonomy" id="1451"/>
    <lineage>
        <taxon>Bacteria</taxon>
        <taxon>Bacillati</taxon>
        <taxon>Bacillota</taxon>
        <taxon>Bacilli</taxon>
        <taxon>Bacillales</taxon>
        <taxon>Paenibacillaceae</taxon>
        <taxon>Paenibacillus</taxon>
    </lineage>
</organism>
<gene>
    <name evidence="5" type="ORF">V6668_16785</name>
</gene>
<reference evidence="5 6" key="1">
    <citation type="submission" date="2024-02" db="EMBL/GenBank/DDBJ databases">
        <title>Complete sequences of two Paenibacillus sp. strains and one Lysinibacillus strain isolated from the environment on STAA medium highlight biotechnological potential.</title>
        <authorList>
            <person name="Attere S.A."/>
            <person name="Piche L.C."/>
            <person name="Intertaglia L."/>
            <person name="Lami R."/>
            <person name="Charette S.J."/>
            <person name="Vincent A.T."/>
        </authorList>
    </citation>
    <scope>NUCLEOTIDE SEQUENCE [LARGE SCALE GENOMIC DNA]</scope>
    <source>
        <strain evidence="5 6">Y5S-7</strain>
    </source>
</reference>
<keyword evidence="3" id="KW-0804">Transcription</keyword>
<dbReference type="PANTHER" id="PTHR46797:SF23">
    <property type="entry name" value="HTH-TYPE TRANSCRIPTIONAL REGULATOR SUTR"/>
    <property type="match status" value="1"/>
</dbReference>
<dbReference type="InterPro" id="IPR014710">
    <property type="entry name" value="RmlC-like_jellyroll"/>
</dbReference>
<dbReference type="AlphaFoldDB" id="A0ABD8AKQ1"/>
<dbReference type="SUPFAM" id="SSF51182">
    <property type="entry name" value="RmlC-like cupins"/>
    <property type="match status" value="1"/>
</dbReference>
<dbReference type="GO" id="GO:0003677">
    <property type="term" value="F:DNA binding"/>
    <property type="evidence" value="ECO:0007669"/>
    <property type="project" value="UniProtKB-KW"/>
</dbReference>
<sequence>MQSPVLTIGERLKEIRATRNLTLEDVSKLTDVSKPMLGQIERGQSSPTITTLWKIAVGLKVPLSLLLEELEDECNVVDTRSKDAIIENDGKMRAFPVFPFDPTRNVEIFYIEFDPGCHHPSERHLDGVEEYVFVVQGMLELVVNTKKIVLKENQALRFRANVFHSYNNPYQEPCVIYNMIFYPRT</sequence>
<keyword evidence="2" id="KW-0238">DNA-binding</keyword>
<dbReference type="Gene3D" id="1.10.260.40">
    <property type="entry name" value="lambda repressor-like DNA-binding domains"/>
    <property type="match status" value="1"/>
</dbReference>
<evidence type="ECO:0000259" key="4">
    <source>
        <dbReference type="PROSITE" id="PS50943"/>
    </source>
</evidence>
<evidence type="ECO:0000313" key="6">
    <source>
        <dbReference type="Proteomes" id="UP001364764"/>
    </source>
</evidence>
<dbReference type="Gene3D" id="2.60.120.10">
    <property type="entry name" value="Jelly Rolls"/>
    <property type="match status" value="1"/>
</dbReference>
<dbReference type="SUPFAM" id="SSF47413">
    <property type="entry name" value="lambda repressor-like DNA-binding domains"/>
    <property type="match status" value="1"/>
</dbReference>
<protein>
    <submittedName>
        <fullName evidence="5">XRE family transcriptional regulator</fullName>
    </submittedName>
</protein>
<dbReference type="CDD" id="cd02209">
    <property type="entry name" value="cupin_XRE_C"/>
    <property type="match status" value="1"/>
</dbReference>
<proteinExistence type="predicted"/>
<dbReference type="Proteomes" id="UP001364764">
    <property type="component" value="Chromosome"/>
</dbReference>
<dbReference type="RefSeq" id="WP_036673696.1">
    <property type="nucleotide sequence ID" value="NZ_CP145892.1"/>
</dbReference>
<dbReference type="InterPro" id="IPR011051">
    <property type="entry name" value="RmlC_Cupin_sf"/>
</dbReference>
<dbReference type="InterPro" id="IPR013096">
    <property type="entry name" value="Cupin_2"/>
</dbReference>
<evidence type="ECO:0000256" key="3">
    <source>
        <dbReference type="ARBA" id="ARBA00023163"/>
    </source>
</evidence>
<dbReference type="GeneID" id="93477156"/>
<dbReference type="Pfam" id="PF07883">
    <property type="entry name" value="Cupin_2"/>
    <property type="match status" value="1"/>
</dbReference>
<keyword evidence="1" id="KW-0805">Transcription regulation</keyword>
<dbReference type="PANTHER" id="PTHR46797">
    <property type="entry name" value="HTH-TYPE TRANSCRIPTIONAL REGULATOR"/>
    <property type="match status" value="1"/>
</dbReference>
<dbReference type="InterPro" id="IPR001387">
    <property type="entry name" value="Cro/C1-type_HTH"/>
</dbReference>
<dbReference type="SMART" id="SM00530">
    <property type="entry name" value="HTH_XRE"/>
    <property type="match status" value="1"/>
</dbReference>
<dbReference type="Pfam" id="PF01381">
    <property type="entry name" value="HTH_3"/>
    <property type="match status" value="1"/>
</dbReference>
<evidence type="ECO:0000256" key="2">
    <source>
        <dbReference type="ARBA" id="ARBA00023125"/>
    </source>
</evidence>